<dbReference type="Proteomes" id="UP001500630">
    <property type="component" value="Unassembled WGS sequence"/>
</dbReference>
<evidence type="ECO:0000256" key="10">
    <source>
        <dbReference type="SAM" id="MobiDB-lite"/>
    </source>
</evidence>
<dbReference type="InterPro" id="IPR050482">
    <property type="entry name" value="Sensor_HK_TwoCompSys"/>
</dbReference>
<dbReference type="Gene3D" id="1.20.5.1930">
    <property type="match status" value="1"/>
</dbReference>
<accession>A0ABP6YEJ5</accession>
<evidence type="ECO:0000256" key="5">
    <source>
        <dbReference type="ARBA" id="ARBA00022741"/>
    </source>
</evidence>
<feature type="coiled-coil region" evidence="9">
    <location>
        <begin position="282"/>
        <end position="309"/>
    </location>
</feature>
<keyword evidence="6" id="KW-0418">Kinase</keyword>
<sequence>MRGRRGRRDNVPVETGERRPWWRHVLDLYRRLNEDYPDQRYVRDTPGQRDLRDTPERRDARDTPGQRGLRDTPERRDARDTPARRGDGPDRLSRRALAADVVIAIVLTVIAVTVSANDPATGPTVRQPDAIEYLRLRPDPPAGHAPLPSVLSNDLPPRSGDPLARLPSHEAPAFLVALTALPLAVRRRYPLIAFWVVLVAARATHEDATWITVLTCAVAAYGAAAHSRHRILAMGGLVFAAGLAGAGFGDIAPALPGWMGPFVVLLSVGVLGSFVRFWRRQLGASRRRLAELQQAQEDAMRRAVTEERSRIAAELHDVVTHNVNVMVIQAGAARSVMDAEPEQSKQALLAIESGGRAAMAELRHVMGLLAGPGGERFDGPSDGLEPQPGLDQLDGLVERVRAAGVPVRVAVSPPGPLPPGIDLAVYRVVQEALTNTIKHAPGAAASVTIGHDGDWLEIEVTDTGGTRAAGPRTGGSRGPIGPQTSDGRGRGRPRTDDGKGLVGPRANDDRGLIGLQTGDDRGLIGLQTGGGRGLIGLRERLAVYGGTLDAGQTAEGGFRIKARVPWRTA</sequence>
<dbReference type="Pfam" id="PF07730">
    <property type="entry name" value="HisKA_3"/>
    <property type="match status" value="1"/>
</dbReference>
<evidence type="ECO:0000256" key="2">
    <source>
        <dbReference type="ARBA" id="ARBA00012438"/>
    </source>
</evidence>
<dbReference type="EC" id="2.7.13.3" evidence="2"/>
<keyword evidence="8" id="KW-0902">Two-component regulatory system</keyword>
<evidence type="ECO:0000256" key="7">
    <source>
        <dbReference type="ARBA" id="ARBA00022840"/>
    </source>
</evidence>
<evidence type="ECO:0000259" key="13">
    <source>
        <dbReference type="Pfam" id="PF07730"/>
    </source>
</evidence>
<evidence type="ECO:0000256" key="9">
    <source>
        <dbReference type="SAM" id="Coils"/>
    </source>
</evidence>
<gene>
    <name evidence="14" type="ORF">GCM10022419_073650</name>
</gene>
<evidence type="ECO:0000256" key="11">
    <source>
        <dbReference type="SAM" id="Phobius"/>
    </source>
</evidence>
<dbReference type="PANTHER" id="PTHR24421:SF10">
    <property type="entry name" value="NITRATE_NITRITE SENSOR PROTEIN NARQ"/>
    <property type="match status" value="1"/>
</dbReference>
<feature type="transmembrane region" description="Helical" evidence="11">
    <location>
        <begin position="258"/>
        <end position="278"/>
    </location>
</feature>
<comment type="catalytic activity">
    <reaction evidence="1">
        <text>ATP + protein L-histidine = ADP + protein N-phospho-L-histidine.</text>
        <dbReference type="EC" id="2.7.13.3"/>
    </reaction>
</comment>
<keyword evidence="11" id="KW-0812">Transmembrane</keyword>
<evidence type="ECO:0000256" key="4">
    <source>
        <dbReference type="ARBA" id="ARBA00022679"/>
    </source>
</evidence>
<evidence type="ECO:0000259" key="12">
    <source>
        <dbReference type="Pfam" id="PF02518"/>
    </source>
</evidence>
<feature type="region of interest" description="Disordered" evidence="10">
    <location>
        <begin position="464"/>
        <end position="519"/>
    </location>
</feature>
<feature type="transmembrane region" description="Helical" evidence="11">
    <location>
        <begin position="208"/>
        <end position="224"/>
    </location>
</feature>
<feature type="domain" description="Histidine kinase/HSP90-like ATPase" evidence="12">
    <location>
        <begin position="423"/>
        <end position="565"/>
    </location>
</feature>
<keyword evidence="4" id="KW-0808">Transferase</keyword>
<dbReference type="Pfam" id="PF02518">
    <property type="entry name" value="HATPase_c"/>
    <property type="match status" value="1"/>
</dbReference>
<evidence type="ECO:0000256" key="3">
    <source>
        <dbReference type="ARBA" id="ARBA00022553"/>
    </source>
</evidence>
<keyword evidence="11" id="KW-1133">Transmembrane helix</keyword>
<evidence type="ECO:0000256" key="1">
    <source>
        <dbReference type="ARBA" id="ARBA00000085"/>
    </source>
</evidence>
<evidence type="ECO:0000256" key="6">
    <source>
        <dbReference type="ARBA" id="ARBA00022777"/>
    </source>
</evidence>
<protein>
    <recommendedName>
        <fullName evidence="2">histidine kinase</fullName>
        <ecNumber evidence="2">2.7.13.3</ecNumber>
    </recommendedName>
</protein>
<organism evidence="14 15">
    <name type="scientific">Nonomuraea rosea</name>
    <dbReference type="NCBI Taxonomy" id="638574"/>
    <lineage>
        <taxon>Bacteria</taxon>
        <taxon>Bacillati</taxon>
        <taxon>Actinomycetota</taxon>
        <taxon>Actinomycetes</taxon>
        <taxon>Streptosporangiales</taxon>
        <taxon>Streptosporangiaceae</taxon>
        <taxon>Nonomuraea</taxon>
    </lineage>
</organism>
<name>A0ABP6YEJ5_9ACTN</name>
<keyword evidence="7" id="KW-0067">ATP-binding</keyword>
<dbReference type="PANTHER" id="PTHR24421">
    <property type="entry name" value="NITRATE/NITRITE SENSOR PROTEIN NARX-RELATED"/>
    <property type="match status" value="1"/>
</dbReference>
<evidence type="ECO:0000256" key="8">
    <source>
        <dbReference type="ARBA" id="ARBA00023012"/>
    </source>
</evidence>
<keyword evidence="11" id="KW-0472">Membrane</keyword>
<keyword evidence="3" id="KW-0597">Phosphoprotein</keyword>
<dbReference type="InterPro" id="IPR003594">
    <property type="entry name" value="HATPase_dom"/>
</dbReference>
<feature type="region of interest" description="Disordered" evidence="10">
    <location>
        <begin position="39"/>
        <end position="91"/>
    </location>
</feature>
<evidence type="ECO:0000313" key="14">
    <source>
        <dbReference type="EMBL" id="GAA3581379.1"/>
    </source>
</evidence>
<keyword evidence="15" id="KW-1185">Reference proteome</keyword>
<feature type="region of interest" description="Disordered" evidence="10">
    <location>
        <begin position="142"/>
        <end position="163"/>
    </location>
</feature>
<comment type="caution">
    <text evidence="14">The sequence shown here is derived from an EMBL/GenBank/DDBJ whole genome shotgun (WGS) entry which is preliminary data.</text>
</comment>
<keyword evidence="9" id="KW-0175">Coiled coil</keyword>
<evidence type="ECO:0000313" key="15">
    <source>
        <dbReference type="Proteomes" id="UP001500630"/>
    </source>
</evidence>
<dbReference type="SUPFAM" id="SSF55874">
    <property type="entry name" value="ATPase domain of HSP90 chaperone/DNA topoisomerase II/histidine kinase"/>
    <property type="match status" value="1"/>
</dbReference>
<dbReference type="CDD" id="cd16917">
    <property type="entry name" value="HATPase_UhpB-NarQ-NarX-like"/>
    <property type="match status" value="1"/>
</dbReference>
<keyword evidence="5" id="KW-0547">Nucleotide-binding</keyword>
<dbReference type="EMBL" id="BAABDQ010000019">
    <property type="protein sequence ID" value="GAA3581379.1"/>
    <property type="molecule type" value="Genomic_DNA"/>
</dbReference>
<dbReference type="InterPro" id="IPR011712">
    <property type="entry name" value="Sig_transdc_His_kin_sub3_dim/P"/>
</dbReference>
<reference evidence="15" key="1">
    <citation type="journal article" date="2019" name="Int. J. Syst. Evol. Microbiol.">
        <title>The Global Catalogue of Microorganisms (GCM) 10K type strain sequencing project: providing services to taxonomists for standard genome sequencing and annotation.</title>
        <authorList>
            <consortium name="The Broad Institute Genomics Platform"/>
            <consortium name="The Broad Institute Genome Sequencing Center for Infectious Disease"/>
            <person name="Wu L."/>
            <person name="Ma J."/>
        </authorList>
    </citation>
    <scope>NUCLEOTIDE SEQUENCE [LARGE SCALE GENOMIC DNA]</scope>
    <source>
        <strain evidence="15">JCM 17326</strain>
    </source>
</reference>
<proteinExistence type="predicted"/>
<feature type="compositionally biased region" description="Basic and acidic residues" evidence="10">
    <location>
        <begin position="487"/>
        <end position="499"/>
    </location>
</feature>
<feature type="transmembrane region" description="Helical" evidence="11">
    <location>
        <begin position="231"/>
        <end position="252"/>
    </location>
</feature>
<feature type="domain" description="Signal transduction histidine kinase subgroup 3 dimerisation and phosphoacceptor" evidence="13">
    <location>
        <begin position="307"/>
        <end position="372"/>
    </location>
</feature>
<dbReference type="Gene3D" id="3.30.565.10">
    <property type="entry name" value="Histidine kinase-like ATPase, C-terminal domain"/>
    <property type="match status" value="1"/>
</dbReference>
<feature type="transmembrane region" description="Helical" evidence="11">
    <location>
        <begin position="97"/>
        <end position="116"/>
    </location>
</feature>
<dbReference type="InterPro" id="IPR036890">
    <property type="entry name" value="HATPase_C_sf"/>
</dbReference>